<keyword evidence="3" id="KW-1185">Reference proteome</keyword>
<accession>A0A812E827</accession>
<organism evidence="2 3">
    <name type="scientific">Acanthosepion pharaonis</name>
    <name type="common">Pharaoh cuttlefish</name>
    <name type="synonym">Sepia pharaonis</name>
    <dbReference type="NCBI Taxonomy" id="158019"/>
    <lineage>
        <taxon>Eukaryota</taxon>
        <taxon>Metazoa</taxon>
        <taxon>Spiralia</taxon>
        <taxon>Lophotrochozoa</taxon>
        <taxon>Mollusca</taxon>
        <taxon>Cephalopoda</taxon>
        <taxon>Coleoidea</taxon>
        <taxon>Decapodiformes</taxon>
        <taxon>Sepiida</taxon>
        <taxon>Sepiina</taxon>
        <taxon>Sepiidae</taxon>
        <taxon>Acanthosepion</taxon>
    </lineage>
</organism>
<evidence type="ECO:0008006" key="4">
    <source>
        <dbReference type="Google" id="ProtNLM"/>
    </source>
</evidence>
<evidence type="ECO:0000313" key="3">
    <source>
        <dbReference type="Proteomes" id="UP000597762"/>
    </source>
</evidence>
<sequence>MSLSLSLSLSLSFIHSLSPSLSLSLSFIHSLSLPLSLILSLFHPLSLPLFLTLFPSTSTLSLPFISRYAYLTPFISLTLTKLNKTKKNDKKIDHHMSQCFQIDLQMTPIHRDLFTRLTNGLPHHVIPFGILVRLSWQTVHLFTRMRVVNSASNNSRWPHLFLLKAVKNRASLERMWKKSIFCQPRFHSFPSAFFLVVNFFFFFLSLLILKLTMFFFFS</sequence>
<keyword evidence="1" id="KW-0472">Membrane</keyword>
<keyword evidence="1" id="KW-0812">Transmembrane</keyword>
<comment type="caution">
    <text evidence="2">The sequence shown here is derived from an EMBL/GenBank/DDBJ whole genome shotgun (WGS) entry which is preliminary data.</text>
</comment>
<gene>
    <name evidence="2" type="ORF">SPHA_68181</name>
</gene>
<proteinExistence type="predicted"/>
<keyword evidence="1" id="KW-1133">Transmembrane helix</keyword>
<evidence type="ECO:0000256" key="1">
    <source>
        <dbReference type="SAM" id="Phobius"/>
    </source>
</evidence>
<dbReference type="AlphaFoldDB" id="A0A812E827"/>
<feature type="transmembrane region" description="Helical" evidence="1">
    <location>
        <begin position="193"/>
        <end position="217"/>
    </location>
</feature>
<protein>
    <recommendedName>
        <fullName evidence="4">Transmembrane protein</fullName>
    </recommendedName>
</protein>
<dbReference type="Proteomes" id="UP000597762">
    <property type="component" value="Unassembled WGS sequence"/>
</dbReference>
<name>A0A812E827_ACAPH</name>
<dbReference type="EMBL" id="CAHIKZ030004950">
    <property type="protein sequence ID" value="CAE1317654.1"/>
    <property type="molecule type" value="Genomic_DNA"/>
</dbReference>
<evidence type="ECO:0000313" key="2">
    <source>
        <dbReference type="EMBL" id="CAE1317654.1"/>
    </source>
</evidence>
<reference evidence="2" key="1">
    <citation type="submission" date="2021-01" db="EMBL/GenBank/DDBJ databases">
        <authorList>
            <person name="Li R."/>
            <person name="Bekaert M."/>
        </authorList>
    </citation>
    <scope>NUCLEOTIDE SEQUENCE</scope>
    <source>
        <strain evidence="2">Farmed</strain>
    </source>
</reference>